<name>A0A4Z2IV82_9TELE</name>
<dbReference type="Proteomes" id="UP000314294">
    <property type="component" value="Unassembled WGS sequence"/>
</dbReference>
<feature type="compositionally biased region" description="Basic and acidic residues" evidence="1">
    <location>
        <begin position="52"/>
        <end position="62"/>
    </location>
</feature>
<evidence type="ECO:0000313" key="3">
    <source>
        <dbReference type="Proteomes" id="UP000314294"/>
    </source>
</evidence>
<proteinExistence type="predicted"/>
<sequence>MGPSHVVTLSLPPSGLSSQCSTSGEADIQTVVSLALDTQKPFGGTPSFSCGMRDERMPPLNK</sequence>
<evidence type="ECO:0000256" key="1">
    <source>
        <dbReference type="SAM" id="MobiDB-lite"/>
    </source>
</evidence>
<keyword evidence="3" id="KW-1185">Reference proteome</keyword>
<protein>
    <submittedName>
        <fullName evidence="2">Uncharacterized protein</fullName>
    </submittedName>
</protein>
<organism evidence="2 3">
    <name type="scientific">Liparis tanakae</name>
    <name type="common">Tanaka's snailfish</name>
    <dbReference type="NCBI Taxonomy" id="230148"/>
    <lineage>
        <taxon>Eukaryota</taxon>
        <taxon>Metazoa</taxon>
        <taxon>Chordata</taxon>
        <taxon>Craniata</taxon>
        <taxon>Vertebrata</taxon>
        <taxon>Euteleostomi</taxon>
        <taxon>Actinopterygii</taxon>
        <taxon>Neopterygii</taxon>
        <taxon>Teleostei</taxon>
        <taxon>Neoteleostei</taxon>
        <taxon>Acanthomorphata</taxon>
        <taxon>Eupercaria</taxon>
        <taxon>Perciformes</taxon>
        <taxon>Cottioidei</taxon>
        <taxon>Cottales</taxon>
        <taxon>Liparidae</taxon>
        <taxon>Liparis</taxon>
    </lineage>
</organism>
<dbReference type="AlphaFoldDB" id="A0A4Z2IV82"/>
<feature type="region of interest" description="Disordered" evidence="1">
    <location>
        <begin position="1"/>
        <end position="22"/>
    </location>
</feature>
<comment type="caution">
    <text evidence="2">The sequence shown here is derived from an EMBL/GenBank/DDBJ whole genome shotgun (WGS) entry which is preliminary data.</text>
</comment>
<gene>
    <name evidence="2" type="ORF">EYF80_008516</name>
</gene>
<feature type="region of interest" description="Disordered" evidence="1">
    <location>
        <begin position="41"/>
        <end position="62"/>
    </location>
</feature>
<accession>A0A4Z2IV82</accession>
<evidence type="ECO:0000313" key="2">
    <source>
        <dbReference type="EMBL" id="TNN81182.1"/>
    </source>
</evidence>
<reference evidence="2 3" key="1">
    <citation type="submission" date="2019-03" db="EMBL/GenBank/DDBJ databases">
        <title>First draft genome of Liparis tanakae, snailfish: a comprehensive survey of snailfish specific genes.</title>
        <authorList>
            <person name="Kim W."/>
            <person name="Song I."/>
            <person name="Jeong J.-H."/>
            <person name="Kim D."/>
            <person name="Kim S."/>
            <person name="Ryu S."/>
            <person name="Song J.Y."/>
            <person name="Lee S.K."/>
        </authorList>
    </citation>
    <scope>NUCLEOTIDE SEQUENCE [LARGE SCALE GENOMIC DNA]</scope>
    <source>
        <tissue evidence="2">Muscle</tissue>
    </source>
</reference>
<dbReference type="EMBL" id="SRLO01000048">
    <property type="protein sequence ID" value="TNN81182.1"/>
    <property type="molecule type" value="Genomic_DNA"/>
</dbReference>